<organism evidence="1 2">
    <name type="scientific">Paramarasmius palmivorus</name>
    <dbReference type="NCBI Taxonomy" id="297713"/>
    <lineage>
        <taxon>Eukaryota</taxon>
        <taxon>Fungi</taxon>
        <taxon>Dikarya</taxon>
        <taxon>Basidiomycota</taxon>
        <taxon>Agaricomycotina</taxon>
        <taxon>Agaricomycetes</taxon>
        <taxon>Agaricomycetidae</taxon>
        <taxon>Agaricales</taxon>
        <taxon>Marasmiineae</taxon>
        <taxon>Marasmiaceae</taxon>
        <taxon>Paramarasmius</taxon>
    </lineage>
</organism>
<dbReference type="InterPro" id="IPR032675">
    <property type="entry name" value="LRR_dom_sf"/>
</dbReference>
<reference evidence="1 2" key="1">
    <citation type="submission" date="2024-01" db="EMBL/GenBank/DDBJ databases">
        <title>A draft genome for a cacao thread blight-causing isolate of Paramarasmius palmivorus.</title>
        <authorList>
            <person name="Baruah I.K."/>
            <person name="Bukari Y."/>
            <person name="Amoako-Attah I."/>
            <person name="Meinhardt L.W."/>
            <person name="Bailey B.A."/>
            <person name="Cohen S.P."/>
        </authorList>
    </citation>
    <scope>NUCLEOTIDE SEQUENCE [LARGE SCALE GENOMIC DNA]</scope>
    <source>
        <strain evidence="1 2">GH-12</strain>
    </source>
</reference>
<keyword evidence="2" id="KW-1185">Reference proteome</keyword>
<dbReference type="AlphaFoldDB" id="A0AAW0B1U1"/>
<dbReference type="Proteomes" id="UP001383192">
    <property type="component" value="Unassembled WGS sequence"/>
</dbReference>
<evidence type="ECO:0000313" key="2">
    <source>
        <dbReference type="Proteomes" id="UP001383192"/>
    </source>
</evidence>
<evidence type="ECO:0008006" key="3">
    <source>
        <dbReference type="Google" id="ProtNLM"/>
    </source>
</evidence>
<dbReference type="EMBL" id="JAYKXP010000216">
    <property type="protein sequence ID" value="KAK7019151.1"/>
    <property type="molecule type" value="Genomic_DNA"/>
</dbReference>
<dbReference type="Gene3D" id="3.80.10.10">
    <property type="entry name" value="Ribonuclease Inhibitor"/>
    <property type="match status" value="1"/>
</dbReference>
<accession>A0AAW0B1U1</accession>
<protein>
    <recommendedName>
        <fullName evidence="3">F-box domain-containing protein</fullName>
    </recommendedName>
</protein>
<gene>
    <name evidence="1" type="ORF">VNI00_018183</name>
</gene>
<dbReference type="SUPFAM" id="SSF52047">
    <property type="entry name" value="RNI-like"/>
    <property type="match status" value="1"/>
</dbReference>
<comment type="caution">
    <text evidence="1">The sequence shown here is derived from an EMBL/GenBank/DDBJ whole genome shotgun (WGS) entry which is preliminary data.</text>
</comment>
<sequence length="542" mass="60569">MPNPEEQFQLIDEKIAQAKENLRNLHSQRNSLLPICRLPNEVLGLILSFCTSDLRLRGHSTTRSRSWLWPTHVCQHWRAVALGCPAIWNTPDFTKTSLAQEMLVRAKSAPLYIRAAIYSDRDGKREVLRDALQDMTRVAKINISSSLPSILQVLAELVQPAPMLSSLSIINKQHATSVVLRDDFLANDAPGLRELSLQHCVLHWGRMSKSLSGLRELILQGGESNRISRSDLKAFLQALQMMQALKSLELWDILPYGDSVIVGILTTLPELESVRVTGSVTGCVSLLNAVTFPSKAFLDINAIVPTGDSILSKAFPILPRLINIAEHYAESIYMCTMTNRFVLRVFDHKDVRHPSHGLSRLNFYLSKTARPYMQQVELDDFAKHALQILPVPRLSAINVAVGNGISAEDYIQYFGSLTKLHTMTVEGSCGYSFIQAFCSSTFTHPPGDIPFLSLRTIVLQHMDLETPLDGGAAVGVRFLNALRHRSETGEAVHCVSIKTCSNFSTEQHADLKEVVGEVDWDGYYVDSDGEEREYYDSQDSDY</sequence>
<proteinExistence type="predicted"/>
<evidence type="ECO:0000313" key="1">
    <source>
        <dbReference type="EMBL" id="KAK7019151.1"/>
    </source>
</evidence>
<name>A0AAW0B1U1_9AGAR</name>